<dbReference type="eggNOG" id="ENOG5031QBG">
    <property type="taxonomic scope" value="Bacteria"/>
</dbReference>
<dbReference type="OrthoDB" id="4731424at2"/>
<keyword evidence="2" id="KW-0472">Membrane</keyword>
<feature type="region of interest" description="Disordered" evidence="1">
    <location>
        <begin position="95"/>
        <end position="120"/>
    </location>
</feature>
<reference evidence="3 4" key="1">
    <citation type="submission" date="2016-04" db="EMBL/GenBank/DDBJ databases">
        <title>Draft Genome Sequences of Staphylococcus capitis Strain H36, S. capitis Strain H65, S. cohnii Strain H62, S. hominis Strain H69, Mycobacterium iranicum Strain H39, Plantibacter sp. Strain H53, Pseudomonas oryzihabitans Strain H72, and Microbacterium sp. Strain H83, isolated from residential settings.</title>
        <authorList>
            <person name="Lymperopoulou D."/>
            <person name="Adams R.I."/>
            <person name="Lindow S."/>
            <person name="Coil D.A."/>
            <person name="Jospin G."/>
            <person name="Eisen J.A."/>
        </authorList>
    </citation>
    <scope>NUCLEOTIDE SEQUENCE [LARGE SCALE GENOMIC DNA]</scope>
    <source>
        <strain evidence="3 4">H39</strain>
    </source>
</reference>
<feature type="transmembrane region" description="Helical" evidence="2">
    <location>
        <begin position="6"/>
        <end position="27"/>
    </location>
</feature>
<dbReference type="EMBL" id="LWCS01000054">
    <property type="protein sequence ID" value="OAN32612.1"/>
    <property type="molecule type" value="Genomic_DNA"/>
</dbReference>
<evidence type="ECO:0000313" key="3">
    <source>
        <dbReference type="EMBL" id="OAN32612.1"/>
    </source>
</evidence>
<accession>A0A178LN91</accession>
<organism evidence="3 4">
    <name type="scientific">Mycolicibacterium iranicum</name>
    <name type="common">Mycobacterium iranicum</name>
    <dbReference type="NCBI Taxonomy" id="912594"/>
    <lineage>
        <taxon>Bacteria</taxon>
        <taxon>Bacillati</taxon>
        <taxon>Actinomycetota</taxon>
        <taxon>Actinomycetes</taxon>
        <taxon>Mycobacteriales</taxon>
        <taxon>Mycobacteriaceae</taxon>
        <taxon>Mycolicibacterium</taxon>
    </lineage>
</organism>
<feature type="transmembrane region" description="Helical" evidence="2">
    <location>
        <begin position="62"/>
        <end position="79"/>
    </location>
</feature>
<dbReference type="AlphaFoldDB" id="A0A178LN91"/>
<feature type="transmembrane region" description="Helical" evidence="2">
    <location>
        <begin position="39"/>
        <end position="56"/>
    </location>
</feature>
<dbReference type="RefSeq" id="WP_064284359.1">
    <property type="nucleotide sequence ID" value="NZ_LWCS01000054.1"/>
</dbReference>
<evidence type="ECO:0000256" key="2">
    <source>
        <dbReference type="SAM" id="Phobius"/>
    </source>
</evidence>
<keyword evidence="2" id="KW-1133">Transmembrane helix</keyword>
<evidence type="ECO:0000256" key="1">
    <source>
        <dbReference type="SAM" id="MobiDB-lite"/>
    </source>
</evidence>
<gene>
    <name evidence="3" type="ORF">A4X20_08870</name>
</gene>
<keyword evidence="2" id="KW-0812">Transmembrane</keyword>
<name>A0A178LN91_MYCIR</name>
<feature type="compositionally biased region" description="Basic and acidic residues" evidence="1">
    <location>
        <begin position="109"/>
        <end position="120"/>
    </location>
</feature>
<proteinExistence type="predicted"/>
<evidence type="ECO:0000313" key="4">
    <source>
        <dbReference type="Proteomes" id="UP000078396"/>
    </source>
</evidence>
<comment type="caution">
    <text evidence="3">The sequence shown here is derived from an EMBL/GenBank/DDBJ whole genome shotgun (WGS) entry which is preliminary data.</text>
</comment>
<protein>
    <submittedName>
        <fullName evidence="3">Uncharacterized protein</fullName>
    </submittedName>
</protein>
<dbReference type="Proteomes" id="UP000078396">
    <property type="component" value="Unassembled WGS sequence"/>
</dbReference>
<sequence length="120" mass="12552">MSTASYVLLGAGALALILGAAVPGWDTPTLPKRAVKRRIYWAGTVAGVVLVFLGGLPDLQSSVAFVVAALILMVGSAYFRTPHIKIGGKIYSAYEPHREPDPPAGDQKANPEPRPRGSAG</sequence>
<dbReference type="STRING" id="912594.AWC12_09915"/>